<name>A0ABQ4EG33_9ACTN</name>
<dbReference type="Proteomes" id="UP000646749">
    <property type="component" value="Unassembled WGS sequence"/>
</dbReference>
<gene>
    <name evidence="1" type="ORF">Pen02_81330</name>
</gene>
<sequence length="161" mass="16933">MTAPKQATGACSADLPESGVIVSAGSGRPTYGERKMEPVAHRVGRLCSQATAGQLREYAQRFGAAEVLERIADAVGHGRLDDQLEADLDRLDRAFAGNGIDGLTTGSRGFETWRGGGGHPTVTGWTCPNRQACPRAVPVDDGDPPVCGLTGEPFVETRITL</sequence>
<keyword evidence="2" id="KW-1185">Reference proteome</keyword>
<proteinExistence type="predicted"/>
<accession>A0ABQ4EG33</accession>
<evidence type="ECO:0000313" key="2">
    <source>
        <dbReference type="Proteomes" id="UP000646749"/>
    </source>
</evidence>
<organism evidence="1 2">
    <name type="scientific">Plantactinospora endophytica</name>
    <dbReference type="NCBI Taxonomy" id="673535"/>
    <lineage>
        <taxon>Bacteria</taxon>
        <taxon>Bacillati</taxon>
        <taxon>Actinomycetota</taxon>
        <taxon>Actinomycetes</taxon>
        <taxon>Micromonosporales</taxon>
        <taxon>Micromonosporaceae</taxon>
        <taxon>Plantactinospora</taxon>
    </lineage>
</organism>
<reference evidence="1 2" key="1">
    <citation type="submission" date="2021-01" db="EMBL/GenBank/DDBJ databases">
        <title>Whole genome shotgun sequence of Plantactinospora endophytica NBRC 110450.</title>
        <authorList>
            <person name="Komaki H."/>
            <person name="Tamura T."/>
        </authorList>
    </citation>
    <scope>NUCLEOTIDE SEQUENCE [LARGE SCALE GENOMIC DNA]</scope>
    <source>
        <strain evidence="1 2">NBRC 110450</strain>
    </source>
</reference>
<dbReference type="EMBL" id="BONW01000053">
    <property type="protein sequence ID" value="GIG93197.1"/>
    <property type="molecule type" value="Genomic_DNA"/>
</dbReference>
<protein>
    <submittedName>
        <fullName evidence="1">Uncharacterized protein</fullName>
    </submittedName>
</protein>
<comment type="caution">
    <text evidence="1">The sequence shown here is derived from an EMBL/GenBank/DDBJ whole genome shotgun (WGS) entry which is preliminary data.</text>
</comment>
<evidence type="ECO:0000313" key="1">
    <source>
        <dbReference type="EMBL" id="GIG93197.1"/>
    </source>
</evidence>